<keyword evidence="6" id="KW-0418">Kinase</keyword>
<comment type="subcellular location">
    <subcellularLocation>
        <location evidence="1">Endoplasmic reticulum membrane</location>
        <topology evidence="1">Multi-pass membrane protein</topology>
    </subcellularLocation>
</comment>
<evidence type="ECO:0000256" key="3">
    <source>
        <dbReference type="ARBA" id="ARBA00012132"/>
    </source>
</evidence>
<evidence type="ECO:0000256" key="1">
    <source>
        <dbReference type="ARBA" id="ARBA00004477"/>
    </source>
</evidence>
<feature type="region of interest" description="Disordered" evidence="10">
    <location>
        <begin position="37"/>
        <end position="92"/>
    </location>
</feature>
<feature type="region of interest" description="Disordered" evidence="10">
    <location>
        <begin position="107"/>
        <end position="136"/>
    </location>
</feature>
<organism evidence="12 13">
    <name type="scientific">Leptosphaeria maculans (strain JN3 / isolate v23.1.3 / race Av1-4-5-6-7-8)</name>
    <name type="common">Blackleg fungus</name>
    <name type="synonym">Phoma lingam</name>
    <dbReference type="NCBI Taxonomy" id="985895"/>
    <lineage>
        <taxon>Eukaryota</taxon>
        <taxon>Fungi</taxon>
        <taxon>Dikarya</taxon>
        <taxon>Ascomycota</taxon>
        <taxon>Pezizomycotina</taxon>
        <taxon>Dothideomycetes</taxon>
        <taxon>Pleosporomycetidae</taxon>
        <taxon>Pleosporales</taxon>
        <taxon>Pleosporineae</taxon>
        <taxon>Leptosphaeriaceae</taxon>
        <taxon>Plenodomus</taxon>
        <taxon>Plenodomus lingam/Leptosphaeria maculans species complex</taxon>
    </lineage>
</organism>
<dbReference type="GO" id="GO:0016779">
    <property type="term" value="F:nucleotidyltransferase activity"/>
    <property type="evidence" value="ECO:0007669"/>
    <property type="project" value="UniProtKB-KW"/>
</dbReference>
<dbReference type="GO" id="GO:0005789">
    <property type="term" value="C:endoplasmic reticulum membrane"/>
    <property type="evidence" value="ECO:0007669"/>
    <property type="project" value="UniProtKB-SubCell"/>
</dbReference>
<dbReference type="InterPro" id="IPR032974">
    <property type="entry name" value="Polypren_kinase"/>
</dbReference>
<dbReference type="PANTHER" id="PTHR13205:SF15">
    <property type="entry name" value="DOLICHOL KINASE"/>
    <property type="match status" value="1"/>
</dbReference>
<dbReference type="STRING" id="985895.E4ZFT3"/>
<dbReference type="InParanoid" id="E4ZFT3"/>
<protein>
    <recommendedName>
        <fullName evidence="3">dolichol kinase</fullName>
        <ecNumber evidence="3">2.7.1.108</ecNumber>
    </recommendedName>
</protein>
<dbReference type="GO" id="GO:0004168">
    <property type="term" value="F:dolichol kinase activity"/>
    <property type="evidence" value="ECO:0007669"/>
    <property type="project" value="UniProtKB-EC"/>
</dbReference>
<evidence type="ECO:0000256" key="10">
    <source>
        <dbReference type="SAM" id="MobiDB-lite"/>
    </source>
</evidence>
<dbReference type="AlphaFoldDB" id="E4ZFT3"/>
<dbReference type="EMBL" id="FP929064">
    <property type="protein sequence ID" value="CBX90153.1"/>
    <property type="molecule type" value="Genomic_DNA"/>
</dbReference>
<dbReference type="eggNOG" id="KOG2468">
    <property type="taxonomic scope" value="Eukaryota"/>
</dbReference>
<feature type="compositionally biased region" description="Basic and acidic residues" evidence="10">
    <location>
        <begin position="62"/>
        <end position="73"/>
    </location>
</feature>
<accession>E4ZFT3</accession>
<keyword evidence="5 11" id="KW-0812">Transmembrane</keyword>
<sequence length="852" mass="94526">MVEQRVPPEPHSAAPTYVELEDLELFRRSPHPYLRHKDEIWMDTPDSSQPPSQTPQSSPLHPSEHMTSEEEGRKRRTSASQSPSESGSEADDEGYNLVKALPAPPLRLHKGLRDPQGPEAEGSATPLLTPTQIDDQGRKLSEEYFENGKTGLRSGKASFMDEEARVARQKYRKRRRMELIRRTTETAELAAIGLLTLHGCSCRSRLWEWHRELLTQAFVMGGLLALYPVRILYHSWRCKSKLSLQRRIHVPAAFDPATILYPPLVPVLISISLFDSNPRLLLPNIILGLSALPARLIPFRRATVGYSTLHWLLSILPLVAAENTDFPSAFLAPKPYKLRLSSPDDGLDPSLLVLLFPLHQALLPPLYYLTTTSLLPAELHLLSIALINLLLFSESPQASILKILLWMGGLGLFILCGRVLKWGVALARIPRWRLRRAGQVVRARTSFLQTLNESLGKRTGRASREMSDSDADEDEPALQTKLQKTNSLKLGLINSVRKPGCVGSGNEPQSAVEAKKSGFEPANGWADGTFGRKRSHTLPMPVAQDHNSRHGHVPRKRSKSLAQSYLSLTPAQATLRKWLYAGYFYVVVALLILGPIRYTIGEYALHSHEPFGWAISYLFGNIQRLRWQIFNWNLGAWIPLPPLADANNTLPLPPLESLRHSLGLATTRLLVSAYYLLTILLGLTTVLSLTPYTEVDTRRKVFHGTMVAMLLPTVFIDPCFVSLALALVLALFLVLDILRASQLPPLAGPIATFLTPYVDGRDLRGPVVVSPIFLLIGCAVPLWLSLAGVERAGEAPWAGWEVGAHEREMGMVAGVVCVGLGDAAASLVGRRWGRRRWVWVGGCAVCAWGESK</sequence>
<dbReference type="HOGENOM" id="CLU_007859_0_0_1"/>
<evidence type="ECO:0000256" key="7">
    <source>
        <dbReference type="ARBA" id="ARBA00022824"/>
    </source>
</evidence>
<dbReference type="Proteomes" id="UP000002668">
    <property type="component" value="Genome"/>
</dbReference>
<feature type="transmembrane region" description="Helical" evidence="11">
    <location>
        <begin position="669"/>
        <end position="689"/>
    </location>
</feature>
<evidence type="ECO:0000256" key="11">
    <source>
        <dbReference type="SAM" id="Phobius"/>
    </source>
</evidence>
<feature type="transmembrane region" description="Helical" evidence="11">
    <location>
        <begin position="709"/>
        <end position="735"/>
    </location>
</feature>
<dbReference type="PANTHER" id="PTHR13205">
    <property type="entry name" value="TRANSMEMBRANE PROTEIN 15-RELATED"/>
    <property type="match status" value="1"/>
</dbReference>
<evidence type="ECO:0000256" key="8">
    <source>
        <dbReference type="ARBA" id="ARBA00022989"/>
    </source>
</evidence>
<comment type="similarity">
    <text evidence="2">Belongs to the polyprenol kinase family.</text>
</comment>
<evidence type="ECO:0000256" key="2">
    <source>
        <dbReference type="ARBA" id="ARBA00010794"/>
    </source>
</evidence>
<evidence type="ECO:0000256" key="9">
    <source>
        <dbReference type="ARBA" id="ARBA00023136"/>
    </source>
</evidence>
<evidence type="ECO:0000313" key="13">
    <source>
        <dbReference type="Proteomes" id="UP000002668"/>
    </source>
</evidence>
<feature type="compositionally biased region" description="Low complexity" evidence="10">
    <location>
        <begin position="43"/>
        <end position="59"/>
    </location>
</feature>
<feature type="transmembrane region" description="Helical" evidence="11">
    <location>
        <begin position="578"/>
        <end position="596"/>
    </location>
</feature>
<keyword evidence="4 12" id="KW-0808">Transferase</keyword>
<name>E4ZFT3_LEPMJ</name>
<feature type="compositionally biased region" description="Low complexity" evidence="10">
    <location>
        <begin position="78"/>
        <end position="87"/>
    </location>
</feature>
<feature type="region of interest" description="Disordered" evidence="10">
    <location>
        <begin position="456"/>
        <end position="479"/>
    </location>
</feature>
<dbReference type="VEuPathDB" id="FungiDB:LEMA_P062790.1"/>
<proteinExistence type="inferred from homology"/>
<feature type="transmembrane region" description="Helical" evidence="11">
    <location>
        <begin position="767"/>
        <end position="789"/>
    </location>
</feature>
<evidence type="ECO:0000256" key="6">
    <source>
        <dbReference type="ARBA" id="ARBA00022777"/>
    </source>
</evidence>
<keyword evidence="13" id="KW-1185">Reference proteome</keyword>
<keyword evidence="8 11" id="KW-1133">Transmembrane helix</keyword>
<evidence type="ECO:0000256" key="5">
    <source>
        <dbReference type="ARBA" id="ARBA00022692"/>
    </source>
</evidence>
<feature type="transmembrane region" description="Helical" evidence="11">
    <location>
        <begin position="403"/>
        <end position="424"/>
    </location>
</feature>
<dbReference type="GO" id="GO:0043048">
    <property type="term" value="P:dolichyl monophosphate biosynthetic process"/>
    <property type="evidence" value="ECO:0007669"/>
    <property type="project" value="TreeGrafter"/>
</dbReference>
<dbReference type="OrthoDB" id="377083at2759"/>
<keyword evidence="12" id="KW-0548">Nucleotidyltransferase</keyword>
<gene>
    <name evidence="12" type="ORF">LEMA_P062790.1</name>
</gene>
<keyword evidence="7" id="KW-0256">Endoplasmic reticulum</keyword>
<keyword evidence="9 11" id="KW-0472">Membrane</keyword>
<dbReference type="EC" id="2.7.1.108" evidence="3"/>
<reference evidence="13" key="1">
    <citation type="journal article" date="2011" name="Nat. Commun.">
        <title>Effector diversification within compartments of the Leptosphaeria maculans genome affected by Repeat-Induced Point mutations.</title>
        <authorList>
            <person name="Rouxel T."/>
            <person name="Grandaubert J."/>
            <person name="Hane J.K."/>
            <person name="Hoede C."/>
            <person name="van de Wouw A.P."/>
            <person name="Couloux A."/>
            <person name="Dominguez V."/>
            <person name="Anthouard V."/>
            <person name="Bally P."/>
            <person name="Bourras S."/>
            <person name="Cozijnsen A.J."/>
            <person name="Ciuffetti L.M."/>
            <person name="Degrave A."/>
            <person name="Dilmaghani A."/>
            <person name="Duret L."/>
            <person name="Fudal I."/>
            <person name="Goodwin S.B."/>
            <person name="Gout L."/>
            <person name="Glaser N."/>
            <person name="Linglin J."/>
            <person name="Kema G.H.J."/>
            <person name="Lapalu N."/>
            <person name="Lawrence C.B."/>
            <person name="May K."/>
            <person name="Meyer M."/>
            <person name="Ollivier B."/>
            <person name="Poulain J."/>
            <person name="Schoch C.L."/>
            <person name="Simon A."/>
            <person name="Spatafora J.W."/>
            <person name="Stachowiak A."/>
            <person name="Turgeon B.G."/>
            <person name="Tyler B.M."/>
            <person name="Vincent D."/>
            <person name="Weissenbach J."/>
            <person name="Amselem J."/>
            <person name="Quesneville H."/>
            <person name="Oliver R.P."/>
            <person name="Wincker P."/>
            <person name="Balesdent M.-H."/>
            <person name="Howlett B.J."/>
        </authorList>
    </citation>
    <scope>NUCLEOTIDE SEQUENCE [LARGE SCALE GENOMIC DNA]</scope>
    <source>
        <strain evidence="13">JN3 / isolate v23.1.3 / race Av1-4-5-6-7-8</strain>
    </source>
</reference>
<evidence type="ECO:0000313" key="12">
    <source>
        <dbReference type="EMBL" id="CBX90153.1"/>
    </source>
</evidence>
<dbReference type="OMA" id="HGTMVAM"/>
<evidence type="ECO:0000256" key="4">
    <source>
        <dbReference type="ARBA" id="ARBA00022679"/>
    </source>
</evidence>